<dbReference type="Proteomes" id="UP001084650">
    <property type="component" value="Unassembled WGS sequence"/>
</dbReference>
<organism evidence="2 3">
    <name type="scientific">Mycolicibacterium iranicum</name>
    <name type="common">Mycobacterium iranicum</name>
    <dbReference type="NCBI Taxonomy" id="912594"/>
    <lineage>
        <taxon>Bacteria</taxon>
        <taxon>Bacillati</taxon>
        <taxon>Actinomycetota</taxon>
        <taxon>Actinomycetes</taxon>
        <taxon>Mycobacteriales</taxon>
        <taxon>Mycobacteriaceae</taxon>
        <taxon>Mycolicibacterium</taxon>
    </lineage>
</organism>
<gene>
    <name evidence="2" type="ORF">OY187_21470</name>
</gene>
<keyword evidence="3" id="KW-1185">Reference proteome</keyword>
<evidence type="ECO:0008006" key="4">
    <source>
        <dbReference type="Google" id="ProtNLM"/>
    </source>
</evidence>
<proteinExistence type="predicted"/>
<feature type="region of interest" description="Disordered" evidence="1">
    <location>
        <begin position="1"/>
        <end position="42"/>
    </location>
</feature>
<name>A0ABT4HKK1_MYCIR</name>
<sequence length="97" mass="10879">MQAGNTATESPSYLGNGLDNMLGSWPEESPATTEKDAAMPKSAGDVQISFRASFDLKMRFEQALLFRSAREGRRIYANHVLVEKIEEFIAEEEKLRP</sequence>
<dbReference type="EMBL" id="JAPQYE010000011">
    <property type="protein sequence ID" value="MCZ0730624.1"/>
    <property type="molecule type" value="Genomic_DNA"/>
</dbReference>
<comment type="caution">
    <text evidence="2">The sequence shown here is derived from an EMBL/GenBank/DDBJ whole genome shotgun (WGS) entry which is preliminary data.</text>
</comment>
<evidence type="ECO:0000256" key="1">
    <source>
        <dbReference type="SAM" id="MobiDB-lite"/>
    </source>
</evidence>
<accession>A0ABT4HKK1</accession>
<protein>
    <recommendedName>
        <fullName evidence="4">Centromere-binding protein ParB C-terminal domain-containing protein</fullName>
    </recommendedName>
</protein>
<reference evidence="2" key="1">
    <citation type="submission" date="2022-12" db="EMBL/GenBank/DDBJ databases">
        <title>Whole genome sequence of Mycolicibacterium iranicum strain SBH312.</title>
        <authorList>
            <person name="Jani J."/>
            <person name="Arifin Mustapha Z."/>
            <person name="Ahmed K."/>
            <person name="Kai Ling C."/>
        </authorList>
    </citation>
    <scope>NUCLEOTIDE SEQUENCE</scope>
    <source>
        <strain evidence="2">SBH312</strain>
    </source>
</reference>
<dbReference type="RefSeq" id="WP_268787149.1">
    <property type="nucleotide sequence ID" value="NZ_JAPQYE010000011.1"/>
</dbReference>
<feature type="compositionally biased region" description="Polar residues" evidence="1">
    <location>
        <begin position="1"/>
        <end position="13"/>
    </location>
</feature>
<evidence type="ECO:0000313" key="3">
    <source>
        <dbReference type="Proteomes" id="UP001084650"/>
    </source>
</evidence>
<evidence type="ECO:0000313" key="2">
    <source>
        <dbReference type="EMBL" id="MCZ0730624.1"/>
    </source>
</evidence>